<accession>A0A368W2Q1</accession>
<keyword evidence="2 3" id="KW-0472">Membrane</keyword>
<dbReference type="PANTHER" id="PTHR22550:SF5">
    <property type="entry name" value="LEUCINE ZIPPER PROTEIN 4"/>
    <property type="match status" value="1"/>
</dbReference>
<sequence length="460" mass="51037">MEQQTIRLSNEADLEQFAEELKTTLGSMPDLVFRSVGSSLIVYISGLADQQRIEREIVEPLSANHETEPFSIKTPSVQQTNNYQQTVQAILSGMAAVAICGRDQVILANLAAFPTRGVPEPHIETAVLGPQEAFSENLDTNIALIRRITKSEKLRMKVWHFGSVAHTEVRLLYFDQVAPGELVEELSKRLDGVHLEDILGSNYIAESIRDRPLSWFPTVQKTERPDVVANALMKGRVAVVVNNTPIALLFPFTFWNAFETVEDIYLSYSSATFLRWIRAYFILSALLLPSLYVAITTFHNEMLPTNLLLSIAASREASPFPALVEALIMESIFEAIREAIVRMPRVLVQAVSVVGALVIGQAIVQAGIVSIPMIIVVSITGIASLMIPHYETTFAIRILRIILLLMAGGLGFFGIALGLFFTQIYLTGLRSAGLPYLTPIAPFSWKSLKNLIIRQPFERP</sequence>
<dbReference type="GO" id="GO:0016020">
    <property type="term" value="C:membrane"/>
    <property type="evidence" value="ECO:0007669"/>
    <property type="project" value="InterPro"/>
</dbReference>
<comment type="similarity">
    <text evidence="1">Belongs to the GerABKA family.</text>
</comment>
<dbReference type="InterPro" id="IPR004995">
    <property type="entry name" value="Spore_Ger"/>
</dbReference>
<organism evidence="4 5">
    <name type="scientific">Paenibacillus prosopidis</name>
    <dbReference type="NCBI Taxonomy" id="630520"/>
    <lineage>
        <taxon>Bacteria</taxon>
        <taxon>Bacillati</taxon>
        <taxon>Bacillota</taxon>
        <taxon>Bacilli</taxon>
        <taxon>Bacillales</taxon>
        <taxon>Paenibacillaceae</taxon>
        <taxon>Paenibacillus</taxon>
    </lineage>
</organism>
<feature type="transmembrane region" description="Helical" evidence="3">
    <location>
        <begin position="370"/>
        <end position="390"/>
    </location>
</feature>
<protein>
    <submittedName>
        <fullName evidence="4">Spore germination protein KA</fullName>
    </submittedName>
</protein>
<evidence type="ECO:0000313" key="4">
    <source>
        <dbReference type="EMBL" id="RCW49430.1"/>
    </source>
</evidence>
<evidence type="ECO:0000256" key="3">
    <source>
        <dbReference type="SAM" id="Phobius"/>
    </source>
</evidence>
<feature type="transmembrane region" description="Helical" evidence="3">
    <location>
        <begin position="237"/>
        <end position="257"/>
    </location>
</feature>
<dbReference type="GO" id="GO:0009847">
    <property type="term" value="P:spore germination"/>
    <property type="evidence" value="ECO:0007669"/>
    <property type="project" value="InterPro"/>
</dbReference>
<feature type="transmembrane region" description="Helical" evidence="3">
    <location>
        <begin position="402"/>
        <end position="426"/>
    </location>
</feature>
<gene>
    <name evidence="4" type="ORF">DFP97_10488</name>
</gene>
<reference evidence="4 5" key="1">
    <citation type="submission" date="2018-07" db="EMBL/GenBank/DDBJ databases">
        <title>Genomic Encyclopedia of Type Strains, Phase III (KMG-III): the genomes of soil and plant-associated and newly described type strains.</title>
        <authorList>
            <person name="Whitman W."/>
        </authorList>
    </citation>
    <scope>NUCLEOTIDE SEQUENCE [LARGE SCALE GENOMIC DNA]</scope>
    <source>
        <strain evidence="4 5">CECT 7506</strain>
    </source>
</reference>
<comment type="caution">
    <text evidence="4">The sequence shown here is derived from an EMBL/GenBank/DDBJ whole genome shotgun (WGS) entry which is preliminary data.</text>
</comment>
<dbReference type="InterPro" id="IPR050768">
    <property type="entry name" value="UPF0353/GerABKA_families"/>
</dbReference>
<dbReference type="EMBL" id="QPJD01000004">
    <property type="protein sequence ID" value="RCW49430.1"/>
    <property type="molecule type" value="Genomic_DNA"/>
</dbReference>
<evidence type="ECO:0000313" key="5">
    <source>
        <dbReference type="Proteomes" id="UP000252415"/>
    </source>
</evidence>
<proteinExistence type="inferred from homology"/>
<evidence type="ECO:0000256" key="2">
    <source>
        <dbReference type="ARBA" id="ARBA00023136"/>
    </source>
</evidence>
<dbReference type="OrthoDB" id="2515347at2"/>
<dbReference type="PIRSF" id="PIRSF005690">
    <property type="entry name" value="GerBA"/>
    <property type="match status" value="1"/>
</dbReference>
<dbReference type="PANTHER" id="PTHR22550">
    <property type="entry name" value="SPORE GERMINATION PROTEIN"/>
    <property type="match status" value="1"/>
</dbReference>
<feature type="transmembrane region" description="Helical" evidence="3">
    <location>
        <begin position="277"/>
        <end position="295"/>
    </location>
</feature>
<dbReference type="RefSeq" id="WP_114379350.1">
    <property type="nucleotide sequence ID" value="NZ_QPJD01000004.1"/>
</dbReference>
<keyword evidence="3" id="KW-1133">Transmembrane helix</keyword>
<dbReference type="Proteomes" id="UP000252415">
    <property type="component" value="Unassembled WGS sequence"/>
</dbReference>
<keyword evidence="5" id="KW-1185">Reference proteome</keyword>
<feature type="transmembrane region" description="Helical" evidence="3">
    <location>
        <begin position="346"/>
        <end position="364"/>
    </location>
</feature>
<evidence type="ECO:0000256" key="1">
    <source>
        <dbReference type="ARBA" id="ARBA00005278"/>
    </source>
</evidence>
<name>A0A368W2Q1_9BACL</name>
<keyword evidence="3" id="KW-0812">Transmembrane</keyword>
<dbReference type="AlphaFoldDB" id="A0A368W2Q1"/>
<dbReference type="Pfam" id="PF03323">
    <property type="entry name" value="GerA"/>
    <property type="match status" value="1"/>
</dbReference>